<evidence type="ECO:0000256" key="14">
    <source>
        <dbReference type="ARBA" id="ARBA00037847"/>
    </source>
</evidence>
<reference evidence="18 19" key="1">
    <citation type="submission" date="2020-03" db="EMBL/GenBank/DDBJ databases">
        <title>Genomic Encyclopedia of Type Strains, Phase IV (KMG-IV): sequencing the most valuable type-strain genomes for metagenomic binning, comparative biology and taxonomic classification.</title>
        <authorList>
            <person name="Goeker M."/>
        </authorList>
    </citation>
    <scope>NUCLEOTIDE SEQUENCE [LARGE SCALE GENOMIC DNA]</scope>
    <source>
        <strain evidence="18 19">DSM 5718</strain>
    </source>
</reference>
<dbReference type="EMBL" id="JAASRN010000003">
    <property type="protein sequence ID" value="NIK74602.1"/>
    <property type="molecule type" value="Genomic_DNA"/>
</dbReference>
<dbReference type="InterPro" id="IPR028987">
    <property type="entry name" value="ATP_synth_B-like_membr_sf"/>
</dbReference>
<dbReference type="InterPro" id="IPR050059">
    <property type="entry name" value="ATP_synthase_B_chain"/>
</dbReference>
<evidence type="ECO:0000256" key="8">
    <source>
        <dbReference type="ARBA" id="ARBA00023065"/>
    </source>
</evidence>
<protein>
    <recommendedName>
        <fullName evidence="15">ATP synthase subunit b</fullName>
    </recommendedName>
    <alternativeName>
        <fullName evidence="15">ATP synthase F(0) sector subunit b</fullName>
    </alternativeName>
    <alternativeName>
        <fullName evidence="15">ATPase subunit I</fullName>
    </alternativeName>
    <alternativeName>
        <fullName evidence="15">F-type ATPase subunit b</fullName>
        <shortName evidence="15">F-ATPase subunit b</shortName>
    </alternativeName>
</protein>
<keyword evidence="5 15" id="KW-0812">Transmembrane</keyword>
<keyword evidence="9 15" id="KW-0472">Membrane</keyword>
<dbReference type="RefSeq" id="WP_166920521.1">
    <property type="nucleotide sequence ID" value="NZ_JAASRN010000003.1"/>
</dbReference>
<evidence type="ECO:0000256" key="1">
    <source>
        <dbReference type="ARBA" id="ARBA00005513"/>
    </source>
</evidence>
<evidence type="ECO:0000256" key="17">
    <source>
        <dbReference type="SAM" id="Coils"/>
    </source>
</evidence>
<evidence type="ECO:0000313" key="18">
    <source>
        <dbReference type="EMBL" id="NIK74602.1"/>
    </source>
</evidence>
<dbReference type="Proteomes" id="UP000537126">
    <property type="component" value="Unassembled WGS sequence"/>
</dbReference>
<dbReference type="PANTHER" id="PTHR33445:SF1">
    <property type="entry name" value="ATP SYNTHASE SUBUNIT B"/>
    <property type="match status" value="1"/>
</dbReference>
<dbReference type="CDD" id="cd06503">
    <property type="entry name" value="ATP-synt_Fo_b"/>
    <property type="match status" value="1"/>
</dbReference>
<keyword evidence="7 15" id="KW-1133">Transmembrane helix</keyword>
<dbReference type="SUPFAM" id="SSF81573">
    <property type="entry name" value="F1F0 ATP synthase subunit B, membrane domain"/>
    <property type="match status" value="1"/>
</dbReference>
<keyword evidence="19" id="KW-1185">Reference proteome</keyword>
<evidence type="ECO:0000256" key="7">
    <source>
        <dbReference type="ARBA" id="ARBA00022989"/>
    </source>
</evidence>
<dbReference type="GO" id="GO:0005886">
    <property type="term" value="C:plasma membrane"/>
    <property type="evidence" value="ECO:0007669"/>
    <property type="project" value="UniProtKB-SubCell"/>
</dbReference>
<keyword evidence="3 15" id="KW-1003">Cell membrane</keyword>
<comment type="subcellular location">
    <subcellularLocation>
        <location evidence="15">Cell membrane</location>
        <topology evidence="15">Single-pass membrane protein</topology>
    </subcellularLocation>
    <subcellularLocation>
        <location evidence="14">Endomembrane system</location>
        <topology evidence="14">Single-pass membrane protein</topology>
    </subcellularLocation>
</comment>
<evidence type="ECO:0000256" key="4">
    <source>
        <dbReference type="ARBA" id="ARBA00022547"/>
    </source>
</evidence>
<keyword evidence="17" id="KW-0175">Coiled coil</keyword>
<keyword evidence="10 15" id="KW-0066">ATP synthesis</keyword>
<comment type="subunit">
    <text evidence="13">F-type ATPases have 2 components, F(1) - the catalytic core - and F(0) - the membrane proton channel. F(1) has five subunits: alpha(3), beta(3), gamma(1), delta(1), epsilon(1). F(0) has four main subunits: a(1), b(2) and c(10-14). The alpha and beta chains form an alternating ring which encloses part of the gamma chain. F(1) is attached to F(0) by a central stalk formed by the gamma and epsilon chains, while a peripheral stalk is formed by the delta and b chains.</text>
</comment>
<evidence type="ECO:0000256" key="6">
    <source>
        <dbReference type="ARBA" id="ARBA00022781"/>
    </source>
</evidence>
<keyword evidence="6 15" id="KW-0375">Hydrogen ion transport</keyword>
<comment type="subunit">
    <text evidence="15">F-type ATPases have 2 components, F(1) - the catalytic core - and F(0) - the membrane proton channel. F(1) has five subunits: alpha(3), beta(3), gamma(1), delta(1), epsilon(1). F(0) has three main subunits: a(1), b(2) and c(10-14). The alpha and beta chains form an alternating ring which encloses part of the gamma chain. F(1) is attached to F(0) by a central stalk formed by the gamma and epsilon chains, while a peripheral stalk is formed by the delta and b chains.</text>
</comment>
<dbReference type="PANTHER" id="PTHR33445">
    <property type="entry name" value="ATP SYNTHASE SUBUNIT B', CHLOROPLASTIC"/>
    <property type="match status" value="1"/>
</dbReference>
<evidence type="ECO:0000256" key="16">
    <source>
        <dbReference type="RuleBase" id="RU003848"/>
    </source>
</evidence>
<comment type="function">
    <text evidence="12">Component of the F(0) channel, it forms part of the peripheral stalk, linking F(1) to F(0). The b'-subunit is a diverged and duplicated form of b found in plants and photosynthetic bacteria.</text>
</comment>
<accession>A0A846MTE8</accession>
<dbReference type="GO" id="GO:0045259">
    <property type="term" value="C:proton-transporting ATP synthase complex"/>
    <property type="evidence" value="ECO:0007669"/>
    <property type="project" value="UniProtKB-KW"/>
</dbReference>
<dbReference type="HAMAP" id="MF_01398">
    <property type="entry name" value="ATP_synth_b_bprime"/>
    <property type="match status" value="1"/>
</dbReference>
<comment type="similarity">
    <text evidence="1 15 16">Belongs to the ATPase B chain family.</text>
</comment>
<evidence type="ECO:0000256" key="9">
    <source>
        <dbReference type="ARBA" id="ARBA00023136"/>
    </source>
</evidence>
<dbReference type="Gene3D" id="1.20.5.620">
    <property type="entry name" value="F1F0 ATP synthase subunit B, membrane domain"/>
    <property type="match status" value="1"/>
</dbReference>
<evidence type="ECO:0000256" key="11">
    <source>
        <dbReference type="ARBA" id="ARBA00025198"/>
    </source>
</evidence>
<evidence type="ECO:0000313" key="19">
    <source>
        <dbReference type="Proteomes" id="UP000537126"/>
    </source>
</evidence>
<dbReference type="InterPro" id="IPR002146">
    <property type="entry name" value="ATP_synth_b/b'su_bac/chlpt"/>
</dbReference>
<keyword evidence="4 15" id="KW-0138">CF(0)</keyword>
<gene>
    <name evidence="15" type="primary">atpF</name>
    <name evidence="18" type="ORF">FHS56_002127</name>
</gene>
<sequence>MQLLTPELGLFFWQLVTFLLVVFLLSKYAWRPILQGIKKREAEINDALAAAEKARSEMQRISAENEKLLQEARVEKDQILKKAQETARQLVEEAKENAKKEANRMIEDARRIIESEKNAALSEIKEQIATLSVQVAERILKNQLSEEAKQKAYIEELLKDVKLN</sequence>
<feature type="transmembrane region" description="Helical" evidence="15">
    <location>
        <begin position="12"/>
        <end position="30"/>
    </location>
</feature>
<proteinExistence type="inferred from homology"/>
<feature type="coiled-coil region" evidence="17">
    <location>
        <begin position="34"/>
        <end position="119"/>
    </location>
</feature>
<evidence type="ECO:0000256" key="12">
    <source>
        <dbReference type="ARBA" id="ARBA00025614"/>
    </source>
</evidence>
<dbReference type="Pfam" id="PF00430">
    <property type="entry name" value="ATP-synt_B"/>
    <property type="match status" value="1"/>
</dbReference>
<evidence type="ECO:0000256" key="10">
    <source>
        <dbReference type="ARBA" id="ARBA00023310"/>
    </source>
</evidence>
<evidence type="ECO:0000256" key="5">
    <source>
        <dbReference type="ARBA" id="ARBA00022692"/>
    </source>
</evidence>
<evidence type="ECO:0000256" key="3">
    <source>
        <dbReference type="ARBA" id="ARBA00022475"/>
    </source>
</evidence>
<dbReference type="NCBIfam" id="NF011041">
    <property type="entry name" value="PRK14471.1"/>
    <property type="match status" value="1"/>
</dbReference>
<dbReference type="NCBIfam" id="TIGR01144">
    <property type="entry name" value="ATP_synt_b"/>
    <property type="match status" value="1"/>
</dbReference>
<keyword evidence="2 15" id="KW-0813">Transport</keyword>
<organism evidence="18 19">
    <name type="scientific">Thermonema lapsum</name>
    <dbReference type="NCBI Taxonomy" id="28195"/>
    <lineage>
        <taxon>Bacteria</taxon>
        <taxon>Pseudomonadati</taxon>
        <taxon>Bacteroidota</taxon>
        <taxon>Cytophagia</taxon>
        <taxon>Cytophagales</taxon>
        <taxon>Thermonemataceae</taxon>
        <taxon>Thermonema</taxon>
    </lineage>
</organism>
<dbReference type="AlphaFoldDB" id="A0A846MTE8"/>
<evidence type="ECO:0000256" key="2">
    <source>
        <dbReference type="ARBA" id="ARBA00022448"/>
    </source>
</evidence>
<dbReference type="GO" id="GO:0046933">
    <property type="term" value="F:proton-transporting ATP synthase activity, rotational mechanism"/>
    <property type="evidence" value="ECO:0007669"/>
    <property type="project" value="UniProtKB-UniRule"/>
</dbReference>
<evidence type="ECO:0000256" key="15">
    <source>
        <dbReference type="HAMAP-Rule" id="MF_01398"/>
    </source>
</evidence>
<dbReference type="GO" id="GO:0012505">
    <property type="term" value="C:endomembrane system"/>
    <property type="evidence" value="ECO:0007669"/>
    <property type="project" value="UniProtKB-SubCell"/>
</dbReference>
<dbReference type="InterPro" id="IPR005864">
    <property type="entry name" value="ATP_synth_F0_bsu_bac"/>
</dbReference>
<dbReference type="GO" id="GO:0046961">
    <property type="term" value="F:proton-transporting ATPase activity, rotational mechanism"/>
    <property type="evidence" value="ECO:0007669"/>
    <property type="project" value="TreeGrafter"/>
</dbReference>
<comment type="caution">
    <text evidence="18">The sequence shown here is derived from an EMBL/GenBank/DDBJ whole genome shotgun (WGS) entry which is preliminary data.</text>
</comment>
<keyword evidence="8 15" id="KW-0406">Ion transport</keyword>
<comment type="function">
    <text evidence="11 15">F(1)F(0) ATP synthase produces ATP from ADP in the presence of a proton or sodium gradient. F-type ATPases consist of two structural domains, F(1) containing the extramembraneous catalytic core and F(0) containing the membrane proton channel, linked together by a central stalk and a peripheral stalk. During catalysis, ATP synthesis in the catalytic domain of F(1) is coupled via a rotary mechanism of the central stalk subunits to proton translocation.</text>
</comment>
<name>A0A846MTE8_9BACT</name>
<evidence type="ECO:0000256" key="13">
    <source>
        <dbReference type="ARBA" id="ARBA00026054"/>
    </source>
</evidence>